<evidence type="ECO:0000313" key="4">
    <source>
        <dbReference type="Proteomes" id="UP000809829"/>
    </source>
</evidence>
<dbReference type="InterPro" id="IPR035905">
    <property type="entry name" value="Barstar-like_sf"/>
</dbReference>
<proteinExistence type="inferred from homology"/>
<evidence type="ECO:0000313" key="3">
    <source>
        <dbReference type="EMBL" id="MBM7702384.1"/>
    </source>
</evidence>
<dbReference type="SUPFAM" id="SSF52038">
    <property type="entry name" value="Barstar-related"/>
    <property type="match status" value="1"/>
</dbReference>
<name>A0ABS2QSF4_9BACI</name>
<comment type="similarity">
    <text evidence="1">Belongs to the barstar family.</text>
</comment>
<feature type="domain" description="Barstar (barnase inhibitor)" evidence="2">
    <location>
        <begin position="2"/>
        <end position="88"/>
    </location>
</feature>
<accession>A0ABS2QSF4</accession>
<dbReference type="Proteomes" id="UP000809829">
    <property type="component" value="Unassembled WGS sequence"/>
</dbReference>
<keyword evidence="4" id="KW-1185">Reference proteome</keyword>
<reference evidence="3 4" key="1">
    <citation type="submission" date="2021-01" db="EMBL/GenBank/DDBJ databases">
        <title>Genomic Encyclopedia of Type Strains, Phase IV (KMG-IV): sequencing the most valuable type-strain genomes for metagenomic binning, comparative biology and taxonomic classification.</title>
        <authorList>
            <person name="Goeker M."/>
        </authorList>
    </citation>
    <scope>NUCLEOTIDE SEQUENCE [LARGE SCALE GENOMIC DNA]</scope>
    <source>
        <strain evidence="3 4">DSM 104297</strain>
    </source>
</reference>
<dbReference type="InterPro" id="IPR000468">
    <property type="entry name" value="Barstar"/>
</dbReference>
<dbReference type="Pfam" id="PF01337">
    <property type="entry name" value="Barstar"/>
    <property type="match status" value="1"/>
</dbReference>
<gene>
    <name evidence="3" type="ORF">JOC83_001218</name>
</gene>
<dbReference type="Gene3D" id="3.30.370.10">
    <property type="entry name" value="Barstar-like"/>
    <property type="match status" value="1"/>
</dbReference>
<dbReference type="RefSeq" id="WP_205185297.1">
    <property type="nucleotide sequence ID" value="NZ_JAFBFC010000002.1"/>
</dbReference>
<comment type="caution">
    <text evidence="3">The sequence shown here is derived from an EMBL/GenBank/DDBJ whole genome shotgun (WGS) entry which is preliminary data.</text>
</comment>
<dbReference type="EMBL" id="JAFBFC010000002">
    <property type="protein sequence ID" value="MBM7702384.1"/>
    <property type="molecule type" value="Genomic_DNA"/>
</dbReference>
<sequence length="90" mass="10453">MAELILNGKDLQTIEQLHQYVKEQLDFPDYDDTNMDSLFNCLTEYVTVPLTIKWLHFNESLNRLGQRANFVAGRMRDAAKSVDGLEFQVE</sequence>
<evidence type="ECO:0000259" key="2">
    <source>
        <dbReference type="Pfam" id="PF01337"/>
    </source>
</evidence>
<evidence type="ECO:0000256" key="1">
    <source>
        <dbReference type="ARBA" id="ARBA00006845"/>
    </source>
</evidence>
<organism evidence="3 4">
    <name type="scientific">Priestia iocasae</name>
    <dbReference type="NCBI Taxonomy" id="2291674"/>
    <lineage>
        <taxon>Bacteria</taxon>
        <taxon>Bacillati</taxon>
        <taxon>Bacillota</taxon>
        <taxon>Bacilli</taxon>
        <taxon>Bacillales</taxon>
        <taxon>Bacillaceae</taxon>
        <taxon>Priestia</taxon>
    </lineage>
</organism>
<protein>
    <submittedName>
        <fullName evidence="3">Ribonuclease inhibitor</fullName>
    </submittedName>
</protein>